<accession>A0A3S0R4A4</accession>
<name>A0A3S0R4A4_9GAMM</name>
<reference evidence="3 4" key="1">
    <citation type="submission" date="2018-12" db="EMBL/GenBank/DDBJ databases">
        <authorList>
            <person name="Yu L."/>
        </authorList>
    </citation>
    <scope>NUCLEOTIDE SEQUENCE [LARGE SCALE GENOMIC DNA]</scope>
    <source>
        <strain evidence="3 4">11S</strain>
    </source>
</reference>
<dbReference type="OrthoDB" id="5348860at2"/>
<dbReference type="PANTHER" id="PTHR38013">
    <property type="entry name" value="GLYCOPROTEIN/POLYSACCHARIDE METABOLISM"/>
    <property type="match status" value="1"/>
</dbReference>
<gene>
    <name evidence="3" type="ORF">EKG36_00455</name>
</gene>
<dbReference type="AlphaFoldDB" id="A0A3S0R4A4"/>
<keyword evidence="2" id="KW-0732">Signal</keyword>
<dbReference type="InterPro" id="IPR053196">
    <property type="entry name" value="Lipoprotein_YbaY-like"/>
</dbReference>
<keyword evidence="4" id="KW-1185">Reference proteome</keyword>
<dbReference type="Pfam" id="PF09619">
    <property type="entry name" value="YscW"/>
    <property type="match status" value="1"/>
</dbReference>
<organism evidence="3 4">
    <name type="scientific">Halomonas nitroreducens</name>
    <dbReference type="NCBI Taxonomy" id="447425"/>
    <lineage>
        <taxon>Bacteria</taxon>
        <taxon>Pseudomonadati</taxon>
        <taxon>Pseudomonadota</taxon>
        <taxon>Gammaproteobacteria</taxon>
        <taxon>Oceanospirillales</taxon>
        <taxon>Halomonadaceae</taxon>
        <taxon>Halomonas</taxon>
    </lineage>
</organism>
<dbReference type="InterPro" id="IPR039366">
    <property type="entry name" value="Pilotin"/>
</dbReference>
<feature type="region of interest" description="Disordered" evidence="1">
    <location>
        <begin position="157"/>
        <end position="221"/>
    </location>
</feature>
<dbReference type="PANTHER" id="PTHR38013:SF1">
    <property type="entry name" value="GLYCOPROTEIN_POLYSACCHARIDE METABOLISM"/>
    <property type="match status" value="1"/>
</dbReference>
<dbReference type="EMBL" id="RXNS01000001">
    <property type="protein sequence ID" value="RTR06966.1"/>
    <property type="molecule type" value="Genomic_DNA"/>
</dbReference>
<comment type="caution">
    <text evidence="3">The sequence shown here is derived from an EMBL/GenBank/DDBJ whole genome shotgun (WGS) entry which is preliminary data.</text>
</comment>
<sequence>MKRHLFIAAALTGTLVLAGCDNGDDTEQAAQNETTSQAEQPQEADQQASRTLQGMLEFAATETPLPEEAEVTVSLQDVALADAPATVITETTVTPEDGEPVEFALDYDVSAVTAHHAHILQATLRDGDGNLRWTTKERHTVEVGPDAEQGPMTLVLEPVTSGPASDESLQEAQQDMLQSGDEAGDTASESSGESMEAIDEQATEMQEPTTPSEGDTTTAAQ</sequence>
<feature type="region of interest" description="Disordered" evidence="1">
    <location>
        <begin position="26"/>
        <end position="45"/>
    </location>
</feature>
<dbReference type="Proteomes" id="UP000267400">
    <property type="component" value="Unassembled WGS sequence"/>
</dbReference>
<protein>
    <recommendedName>
        <fullName evidence="5">Lipoprotein</fullName>
    </recommendedName>
</protein>
<dbReference type="PROSITE" id="PS51257">
    <property type="entry name" value="PROKAR_LIPOPROTEIN"/>
    <property type="match status" value="1"/>
</dbReference>
<feature type="chain" id="PRO_5018793369" description="Lipoprotein" evidence="2">
    <location>
        <begin position="19"/>
        <end position="221"/>
    </location>
</feature>
<feature type="signal peptide" evidence="2">
    <location>
        <begin position="1"/>
        <end position="18"/>
    </location>
</feature>
<feature type="compositionally biased region" description="Polar residues" evidence="1">
    <location>
        <begin position="203"/>
        <end position="221"/>
    </location>
</feature>
<evidence type="ECO:0000256" key="2">
    <source>
        <dbReference type="SAM" id="SignalP"/>
    </source>
</evidence>
<evidence type="ECO:0000313" key="3">
    <source>
        <dbReference type="EMBL" id="RTR06966.1"/>
    </source>
</evidence>
<proteinExistence type="predicted"/>
<evidence type="ECO:0000256" key="1">
    <source>
        <dbReference type="SAM" id="MobiDB-lite"/>
    </source>
</evidence>
<evidence type="ECO:0000313" key="4">
    <source>
        <dbReference type="Proteomes" id="UP000267400"/>
    </source>
</evidence>
<dbReference type="RefSeq" id="WP_126479896.1">
    <property type="nucleotide sequence ID" value="NZ_RXNS01000001.1"/>
</dbReference>
<evidence type="ECO:0008006" key="5">
    <source>
        <dbReference type="Google" id="ProtNLM"/>
    </source>
</evidence>